<dbReference type="EMBL" id="QUNF01000001">
    <property type="protein sequence ID" value="REG94337.1"/>
    <property type="molecule type" value="Genomic_DNA"/>
</dbReference>
<dbReference type="InterPro" id="IPR013325">
    <property type="entry name" value="RNA_pol_sigma_r2"/>
</dbReference>
<sequence>MPLQNNIVSEKEIIGMLQENNPVAWRKLYDKYASAMYGLIYNLTKDKLLAEEIFMGAFLDLKQKQILSKTKYAFCPAILRYTYSYTTNHLKEIGIPPKNLNPPKEAELVHLLTTQCNSLNEAASILNISLKEAKKRLHFEFSNLRRLSNIPSNQRRL</sequence>
<evidence type="ECO:0000313" key="1">
    <source>
        <dbReference type="EMBL" id="REG94337.1"/>
    </source>
</evidence>
<dbReference type="GO" id="GO:0003700">
    <property type="term" value="F:DNA-binding transcription factor activity"/>
    <property type="evidence" value="ECO:0007669"/>
    <property type="project" value="InterPro"/>
</dbReference>
<dbReference type="RefSeq" id="WP_116116401.1">
    <property type="nucleotide sequence ID" value="NZ_MSSW01000114.1"/>
</dbReference>
<accession>A0A3E0E7X2</accession>
<keyword evidence="2" id="KW-1185">Reference proteome</keyword>
<dbReference type="SUPFAM" id="SSF88946">
    <property type="entry name" value="Sigma2 domain of RNA polymerase sigma factors"/>
    <property type="match status" value="1"/>
</dbReference>
<reference evidence="1 2" key="1">
    <citation type="submission" date="2018-08" db="EMBL/GenBank/DDBJ databases">
        <title>Genomic Encyclopedia of Archaeal and Bacterial Type Strains, Phase II (KMG-II): from individual species to whole genera.</title>
        <authorList>
            <person name="Goeker M."/>
        </authorList>
    </citation>
    <scope>NUCLEOTIDE SEQUENCE [LARGE SCALE GENOMIC DNA]</scope>
    <source>
        <strain evidence="1 2">DSM 15986</strain>
    </source>
</reference>
<dbReference type="Proteomes" id="UP000256405">
    <property type="component" value="Unassembled WGS sequence"/>
</dbReference>
<name>A0A3E0E7X2_9BACT</name>
<dbReference type="AlphaFoldDB" id="A0A3E0E7X2"/>
<organism evidence="1 2">
    <name type="scientific">Algoriphagus antarcticus</name>
    <dbReference type="NCBI Taxonomy" id="238540"/>
    <lineage>
        <taxon>Bacteria</taxon>
        <taxon>Pseudomonadati</taxon>
        <taxon>Bacteroidota</taxon>
        <taxon>Cytophagia</taxon>
        <taxon>Cytophagales</taxon>
        <taxon>Cyclobacteriaceae</taxon>
        <taxon>Algoriphagus</taxon>
    </lineage>
</organism>
<comment type="caution">
    <text evidence="1">The sequence shown here is derived from an EMBL/GenBank/DDBJ whole genome shotgun (WGS) entry which is preliminary data.</text>
</comment>
<evidence type="ECO:0000313" key="2">
    <source>
        <dbReference type="Proteomes" id="UP000256405"/>
    </source>
</evidence>
<protein>
    <recommendedName>
        <fullName evidence="3">DNA-directed RNA polymerase specialized sigma24 family protein</fullName>
    </recommendedName>
</protein>
<dbReference type="GO" id="GO:0006352">
    <property type="term" value="P:DNA-templated transcription initiation"/>
    <property type="evidence" value="ECO:0007669"/>
    <property type="project" value="InterPro"/>
</dbReference>
<evidence type="ECO:0008006" key="3">
    <source>
        <dbReference type="Google" id="ProtNLM"/>
    </source>
</evidence>
<dbReference type="OrthoDB" id="963470at2"/>
<proteinExistence type="predicted"/>
<dbReference type="Gene3D" id="1.10.1740.10">
    <property type="match status" value="1"/>
</dbReference>
<gene>
    <name evidence="1" type="ORF">C8N25_101164</name>
</gene>